<reference evidence="4" key="1">
    <citation type="submission" date="2016-10" db="EMBL/GenBank/DDBJ databases">
        <authorList>
            <person name="Varghese N."/>
            <person name="Submissions S."/>
        </authorList>
    </citation>
    <scope>NUCLEOTIDE SEQUENCE [LARGE SCALE GENOMIC DNA]</scope>
    <source>
        <strain evidence="4">DSM 8344</strain>
    </source>
</reference>
<dbReference type="Proteomes" id="UP000198656">
    <property type="component" value="Unassembled WGS sequence"/>
</dbReference>
<dbReference type="AlphaFoldDB" id="A0A1G8IXH9"/>
<dbReference type="SUPFAM" id="SSF51735">
    <property type="entry name" value="NAD(P)-binding Rossmann-fold domains"/>
    <property type="match status" value="1"/>
</dbReference>
<dbReference type="PANTHER" id="PTHR43000">
    <property type="entry name" value="DTDP-D-GLUCOSE 4,6-DEHYDRATASE-RELATED"/>
    <property type="match status" value="1"/>
</dbReference>
<dbReference type="RefSeq" id="WP_092335348.1">
    <property type="nucleotide sequence ID" value="NZ_FNCP01000030.1"/>
</dbReference>
<gene>
    <name evidence="3" type="ORF">SAMN05443529_13026</name>
</gene>
<protein>
    <submittedName>
        <fullName evidence="3">dTDP-glucose 4,6-dehydratase</fullName>
    </submittedName>
</protein>
<dbReference type="InterPro" id="IPR036291">
    <property type="entry name" value="NAD(P)-bd_dom_sf"/>
</dbReference>
<accession>A0A1G8IXH9</accession>
<dbReference type="EMBL" id="FNCP01000030">
    <property type="protein sequence ID" value="SDI23512.1"/>
    <property type="molecule type" value="Genomic_DNA"/>
</dbReference>
<evidence type="ECO:0000259" key="2">
    <source>
        <dbReference type="Pfam" id="PF01370"/>
    </source>
</evidence>
<dbReference type="OrthoDB" id="142826at2"/>
<evidence type="ECO:0000313" key="3">
    <source>
        <dbReference type="EMBL" id="SDI23512.1"/>
    </source>
</evidence>
<sequence length="308" mass="36051">MAKILVTGSRGTLGTRLVEVLKYRGHDVWEVDLQHYLGDKYVRADISEYRQLERVFEQDYDYVFHLAAEFGRINGEHYYDTLWKTNVIGTRNILEWQLKKGFKLVFTSSSEIYGEAIEPLLTEDLPLKKTIIQHNDYALTKWANEVQVINFEKKYESPIVRLRLFNAYGPGEYYHSYRSVVCLFIYRALQGISYEVFEGYYRVFMYVDDLIPTIANVAHNFKPGEVYNIGGTEYRSVRDLSDLVLKYTDGNQKLVKYLPEDKHNTVSKRPDISKAKADLAHNPKVLLEEGLPKTVEWMKKIYLTEKKL</sequence>
<evidence type="ECO:0000313" key="4">
    <source>
        <dbReference type="Proteomes" id="UP000198656"/>
    </source>
</evidence>
<name>A0A1G8IXH9_9FIRM</name>
<dbReference type="STRING" id="1121419.SAMN05443529_13026"/>
<comment type="similarity">
    <text evidence="1">Belongs to the NAD(P)-dependent epimerase/dehydratase family.</text>
</comment>
<organism evidence="3 4">
    <name type="scientific">Desulfosporosinus hippei DSM 8344</name>
    <dbReference type="NCBI Taxonomy" id="1121419"/>
    <lineage>
        <taxon>Bacteria</taxon>
        <taxon>Bacillati</taxon>
        <taxon>Bacillota</taxon>
        <taxon>Clostridia</taxon>
        <taxon>Eubacteriales</taxon>
        <taxon>Desulfitobacteriaceae</taxon>
        <taxon>Desulfosporosinus</taxon>
    </lineage>
</organism>
<dbReference type="Pfam" id="PF01370">
    <property type="entry name" value="Epimerase"/>
    <property type="match status" value="1"/>
</dbReference>
<dbReference type="InterPro" id="IPR001509">
    <property type="entry name" value="Epimerase_deHydtase"/>
</dbReference>
<dbReference type="Gene3D" id="3.40.50.720">
    <property type="entry name" value="NAD(P)-binding Rossmann-like Domain"/>
    <property type="match status" value="1"/>
</dbReference>
<feature type="domain" description="NAD-dependent epimerase/dehydratase" evidence="2">
    <location>
        <begin position="4"/>
        <end position="230"/>
    </location>
</feature>
<proteinExistence type="inferred from homology"/>
<keyword evidence="4" id="KW-1185">Reference proteome</keyword>
<evidence type="ECO:0000256" key="1">
    <source>
        <dbReference type="ARBA" id="ARBA00007637"/>
    </source>
</evidence>